<dbReference type="Gene3D" id="1.20.1280.50">
    <property type="match status" value="1"/>
</dbReference>
<evidence type="ECO:0000313" key="2">
    <source>
        <dbReference type="EMBL" id="KAL1207558.1"/>
    </source>
</evidence>
<reference evidence="2 3" key="1">
    <citation type="submission" date="2024-04" db="EMBL/GenBank/DDBJ databases">
        <title>Genome assembly C_amara_ONT_v2.</title>
        <authorList>
            <person name="Yant L."/>
            <person name="Moore C."/>
            <person name="Slenker M."/>
        </authorList>
    </citation>
    <scope>NUCLEOTIDE SEQUENCE [LARGE SCALE GENOMIC DNA]</scope>
    <source>
        <tissue evidence="2">Leaf</tissue>
    </source>
</reference>
<dbReference type="PANTHER" id="PTHR38926:SF29">
    <property type="entry name" value="F-BOX PROTEIN SKIP19-RELATED"/>
    <property type="match status" value="1"/>
</dbReference>
<dbReference type="AlphaFoldDB" id="A0ABD1ALA6"/>
<dbReference type="SUPFAM" id="SSF81383">
    <property type="entry name" value="F-box domain"/>
    <property type="match status" value="1"/>
</dbReference>
<evidence type="ECO:0000313" key="3">
    <source>
        <dbReference type="Proteomes" id="UP001558713"/>
    </source>
</evidence>
<dbReference type="Pfam" id="PF12937">
    <property type="entry name" value="F-box-like"/>
    <property type="match status" value="1"/>
</dbReference>
<organism evidence="2 3">
    <name type="scientific">Cardamine amara subsp. amara</name>
    <dbReference type="NCBI Taxonomy" id="228776"/>
    <lineage>
        <taxon>Eukaryota</taxon>
        <taxon>Viridiplantae</taxon>
        <taxon>Streptophyta</taxon>
        <taxon>Embryophyta</taxon>
        <taxon>Tracheophyta</taxon>
        <taxon>Spermatophyta</taxon>
        <taxon>Magnoliopsida</taxon>
        <taxon>eudicotyledons</taxon>
        <taxon>Gunneridae</taxon>
        <taxon>Pentapetalae</taxon>
        <taxon>rosids</taxon>
        <taxon>malvids</taxon>
        <taxon>Brassicales</taxon>
        <taxon>Brassicaceae</taxon>
        <taxon>Cardamineae</taxon>
        <taxon>Cardamine</taxon>
    </lineage>
</organism>
<dbReference type="Proteomes" id="UP001558713">
    <property type="component" value="Unassembled WGS sequence"/>
</dbReference>
<keyword evidence="3" id="KW-1185">Reference proteome</keyword>
<proteinExistence type="predicted"/>
<dbReference type="InterPro" id="IPR036047">
    <property type="entry name" value="F-box-like_dom_sf"/>
</dbReference>
<dbReference type="CDD" id="cd22164">
    <property type="entry name" value="F-box_AtSKIP19-like"/>
    <property type="match status" value="1"/>
</dbReference>
<evidence type="ECO:0000259" key="1">
    <source>
        <dbReference type="PROSITE" id="PS50181"/>
    </source>
</evidence>
<accession>A0ABD1ALA6</accession>
<name>A0ABD1ALA6_CARAN</name>
<gene>
    <name evidence="2" type="ORF">V5N11_032453</name>
</gene>
<feature type="domain" description="F-box" evidence="1">
    <location>
        <begin position="15"/>
        <end position="62"/>
    </location>
</feature>
<dbReference type="PROSITE" id="PS50181">
    <property type="entry name" value="FBOX"/>
    <property type="match status" value="1"/>
</dbReference>
<dbReference type="SMART" id="SM00256">
    <property type="entry name" value="FBOX"/>
    <property type="match status" value="1"/>
</dbReference>
<sequence>MASSSVPLLMKGEEPRKRAELPSELISSIMLRLGAIEILENAQKVCKSWRRVSKDPLIWRNIDMHHDLGDWRISNYDLEIMCRHAVDRSQGGLVEIDIWHFGTDNLLKYIADRFCLYLSF</sequence>
<dbReference type="EMBL" id="JBANAX010000473">
    <property type="protein sequence ID" value="KAL1207558.1"/>
    <property type="molecule type" value="Genomic_DNA"/>
</dbReference>
<dbReference type="PANTHER" id="PTHR38926">
    <property type="entry name" value="F-BOX DOMAIN CONTAINING PROTEIN, EXPRESSED"/>
    <property type="match status" value="1"/>
</dbReference>
<comment type="caution">
    <text evidence="2">The sequence shown here is derived from an EMBL/GenBank/DDBJ whole genome shotgun (WGS) entry which is preliminary data.</text>
</comment>
<dbReference type="InterPro" id="IPR001810">
    <property type="entry name" value="F-box_dom"/>
</dbReference>
<protein>
    <submittedName>
        <fullName evidence="2">F-box protein SKIP19</fullName>
    </submittedName>
</protein>